<protein>
    <recommendedName>
        <fullName evidence="3">Zinc-ribbon domain-containing protein</fullName>
    </recommendedName>
</protein>
<dbReference type="EMBL" id="MAAO01000006">
    <property type="protein sequence ID" value="OUR96743.1"/>
    <property type="molecule type" value="Genomic_DNA"/>
</dbReference>
<reference evidence="2" key="1">
    <citation type="journal article" date="2017" name="Proc. Natl. Acad. Sci. U.S.A.">
        <title>Simulation of Deepwater Horizon oil plume reveals substrate specialization within a complex community of hydrocarbon-degraders.</title>
        <authorList>
            <person name="Hu P."/>
            <person name="Dubinsky E.A."/>
            <person name="Probst A.J."/>
            <person name="Wang J."/>
            <person name="Sieber C.M.K."/>
            <person name="Tom L.M."/>
            <person name="Gardinali P."/>
            <person name="Banfield J.F."/>
            <person name="Atlas R.M."/>
            <person name="Andersen G.L."/>
        </authorList>
    </citation>
    <scope>NUCLEOTIDE SEQUENCE [LARGE SCALE GENOMIC DNA]</scope>
</reference>
<evidence type="ECO:0008006" key="3">
    <source>
        <dbReference type="Google" id="ProtNLM"/>
    </source>
</evidence>
<organism evidence="1 2">
    <name type="scientific">Halobacteriovorax marinus</name>
    <dbReference type="NCBI Taxonomy" id="97084"/>
    <lineage>
        <taxon>Bacteria</taxon>
        <taxon>Pseudomonadati</taxon>
        <taxon>Bdellovibrionota</taxon>
        <taxon>Bacteriovoracia</taxon>
        <taxon>Bacteriovoracales</taxon>
        <taxon>Halobacteriovoraceae</taxon>
        <taxon>Halobacteriovorax</taxon>
    </lineage>
</organism>
<dbReference type="AlphaFoldDB" id="A0A1Y5F769"/>
<comment type="caution">
    <text evidence="1">The sequence shown here is derived from an EMBL/GenBank/DDBJ whole genome shotgun (WGS) entry which is preliminary data.</text>
</comment>
<accession>A0A1Y5F769</accession>
<sequence length="74" mass="8380">MLQEYAELKGGRLLSLEFENSTKYLLWECKLGHKWKASALAVMGKKSDAGSWCPKCPKKTNSLKISLDDIEMDD</sequence>
<proteinExistence type="predicted"/>
<name>A0A1Y5F769_9BACT</name>
<gene>
    <name evidence="1" type="ORF">A9Q84_10405</name>
</gene>
<evidence type="ECO:0000313" key="2">
    <source>
        <dbReference type="Proteomes" id="UP000196531"/>
    </source>
</evidence>
<dbReference type="Proteomes" id="UP000196531">
    <property type="component" value="Unassembled WGS sequence"/>
</dbReference>
<evidence type="ECO:0000313" key="1">
    <source>
        <dbReference type="EMBL" id="OUR96743.1"/>
    </source>
</evidence>